<keyword evidence="3" id="KW-0255">Endonuclease</keyword>
<sequence length="258" mass="30106">MSQDDILTLDEADKVTGEIYKIVNTINDMCYVGQAVSHRKNKDRYRPFGHIGRFNDHISEAVNNTKKKQCTYLNNAIRKYGSENFTVTLLESCTKEDMDTREQFYIKEYDSLYPNGYNLTKGGKTKDHVDIENSEPLNEPKKRGREFGYSHKVNTRVKMSDRMKEIKSTDEFRNKTKNVMKNFYDDKKVAKLSQCDLSGDVEKYILPVKKKNTEVVHDYIIKVDGKKMRLASCDDTLEEKYERFKQILIKAKAQSKNC</sequence>
<dbReference type="CDD" id="cd10443">
    <property type="entry name" value="GIY-YIG_HE_Tlr8p_PBC-V_like"/>
    <property type="match status" value="1"/>
</dbReference>
<keyword evidence="3" id="KW-0540">Nuclease</keyword>
<reference evidence="3 4" key="1">
    <citation type="submission" date="2018-10" db="EMBL/GenBank/DDBJ databases">
        <authorList>
            <consortium name="IHU Genomes"/>
        </authorList>
    </citation>
    <scope>NUCLEOTIDE SEQUENCE [LARGE SCALE GENOMIC DNA]</scope>
    <source>
        <strain evidence="3 4">A1</strain>
    </source>
</reference>
<dbReference type="InterPro" id="IPR035901">
    <property type="entry name" value="GIY-YIG_endonuc_sf"/>
</dbReference>
<comment type="caution">
    <text evidence="3">The sequence shown here is derived from an EMBL/GenBank/DDBJ whole genome shotgun (WGS) entry which is preliminary data.</text>
</comment>
<accession>A0A5K0UA32</accession>
<dbReference type="SUPFAM" id="SSF82771">
    <property type="entry name" value="GIY-YIG endonuclease"/>
    <property type="match status" value="1"/>
</dbReference>
<organism evidence="3 4">
    <name type="scientific">Yasminevirus sp. GU-2018</name>
    <dbReference type="NCBI Taxonomy" id="2420051"/>
    <lineage>
        <taxon>Viruses</taxon>
        <taxon>Varidnaviria</taxon>
        <taxon>Bamfordvirae</taxon>
        <taxon>Nucleocytoviricota</taxon>
        <taxon>Megaviricetes</taxon>
        <taxon>Imitervirales</taxon>
        <taxon>Mimiviridae</taxon>
        <taxon>Klosneuvirinae</taxon>
        <taxon>Yasminevirus</taxon>
        <taxon>Yasminevirus saudimassiliense</taxon>
    </lineage>
</organism>
<dbReference type="InterPro" id="IPR000305">
    <property type="entry name" value="GIY-YIG_endonuc"/>
</dbReference>
<gene>
    <name evidence="3" type="ORF">YASMINEVIRUS_815</name>
</gene>
<dbReference type="InterPro" id="IPR006350">
    <property type="entry name" value="Intron_endoG1"/>
</dbReference>
<evidence type="ECO:0000259" key="2">
    <source>
        <dbReference type="SMART" id="SM00465"/>
    </source>
</evidence>
<dbReference type="Proteomes" id="UP000594342">
    <property type="component" value="Unassembled WGS sequence"/>
</dbReference>
<evidence type="ECO:0000313" key="4">
    <source>
        <dbReference type="Proteomes" id="UP000594342"/>
    </source>
</evidence>
<evidence type="ECO:0000256" key="1">
    <source>
        <dbReference type="SAM" id="MobiDB-lite"/>
    </source>
</evidence>
<keyword evidence="4" id="KW-1185">Reference proteome</keyword>
<feature type="domain" description="GIY-YIG" evidence="2">
    <location>
        <begin position="16"/>
        <end position="123"/>
    </location>
</feature>
<feature type="region of interest" description="Disordered" evidence="1">
    <location>
        <begin position="124"/>
        <end position="145"/>
    </location>
</feature>
<dbReference type="NCBIfam" id="TIGR01453">
    <property type="entry name" value="grpIintron_endo"/>
    <property type="match status" value="1"/>
</dbReference>
<keyword evidence="3" id="KW-0378">Hydrolase</keyword>
<dbReference type="EMBL" id="UPSH01000001">
    <property type="protein sequence ID" value="VBB18352.1"/>
    <property type="molecule type" value="Genomic_DNA"/>
</dbReference>
<protein>
    <submittedName>
        <fullName evidence="3">GIY-YIG catalytic domain-containing endonuclease</fullName>
    </submittedName>
</protein>
<dbReference type="SMART" id="SM00465">
    <property type="entry name" value="GIYc"/>
    <property type="match status" value="1"/>
</dbReference>
<dbReference type="Gene3D" id="3.40.1440.10">
    <property type="entry name" value="GIY-YIG endonuclease"/>
    <property type="match status" value="1"/>
</dbReference>
<evidence type="ECO:0000313" key="3">
    <source>
        <dbReference type="EMBL" id="VBB18352.1"/>
    </source>
</evidence>
<name>A0A5K0UA32_9VIRU</name>
<proteinExistence type="predicted"/>
<dbReference type="GO" id="GO:0004519">
    <property type="term" value="F:endonuclease activity"/>
    <property type="evidence" value="ECO:0007669"/>
    <property type="project" value="UniProtKB-KW"/>
</dbReference>